<evidence type="ECO:0000313" key="2">
    <source>
        <dbReference type="EMBL" id="CEK97762.1"/>
    </source>
</evidence>
<feature type="region of interest" description="Disordered" evidence="1">
    <location>
        <begin position="72"/>
        <end position="155"/>
    </location>
</feature>
<sequence>NIFSGKASNMHRHSLQPTPSEHGMDIRKVTEPRRSETMAGYVPRAISQHNASAFLFGGVVADTSPLSRVESKIDAQAKKDDRSSRIFQTKSDLNPSSSHQFAVSRDESSNDNRYKNRQPKISLDNMDFRKVLAPSPHKSREVISNNSQTKPSQSN</sequence>
<protein>
    <submittedName>
        <fullName evidence="2">Uncharacterized protein</fullName>
    </submittedName>
</protein>
<reference evidence="2" key="1">
    <citation type="submission" date="2014-12" db="EMBL/GenBank/DDBJ databases">
        <title>Insight into the proteome of Arion vulgaris.</title>
        <authorList>
            <person name="Aradska J."/>
            <person name="Bulat T."/>
            <person name="Smidak R."/>
            <person name="Sarate P."/>
            <person name="Gangsoo J."/>
            <person name="Sialana F."/>
            <person name="Bilban M."/>
            <person name="Lubec G."/>
        </authorList>
    </citation>
    <scope>NUCLEOTIDE SEQUENCE</scope>
    <source>
        <tissue evidence="2">Skin</tissue>
    </source>
</reference>
<name>A0A0B7BXU8_9EUPU</name>
<feature type="non-terminal residue" evidence="2">
    <location>
        <position position="1"/>
    </location>
</feature>
<organism evidence="2">
    <name type="scientific">Arion vulgaris</name>
    <dbReference type="NCBI Taxonomy" id="1028688"/>
    <lineage>
        <taxon>Eukaryota</taxon>
        <taxon>Metazoa</taxon>
        <taxon>Spiralia</taxon>
        <taxon>Lophotrochozoa</taxon>
        <taxon>Mollusca</taxon>
        <taxon>Gastropoda</taxon>
        <taxon>Heterobranchia</taxon>
        <taxon>Euthyneura</taxon>
        <taxon>Panpulmonata</taxon>
        <taxon>Eupulmonata</taxon>
        <taxon>Stylommatophora</taxon>
        <taxon>Helicina</taxon>
        <taxon>Arionoidea</taxon>
        <taxon>Arionidae</taxon>
        <taxon>Arion</taxon>
    </lineage>
</organism>
<feature type="non-terminal residue" evidence="2">
    <location>
        <position position="155"/>
    </location>
</feature>
<dbReference type="AlphaFoldDB" id="A0A0B7BXU8"/>
<dbReference type="EMBL" id="HACG01050897">
    <property type="protein sequence ID" value="CEK97762.1"/>
    <property type="molecule type" value="Transcribed_RNA"/>
</dbReference>
<feature type="compositionally biased region" description="Polar residues" evidence="1">
    <location>
        <begin position="142"/>
        <end position="155"/>
    </location>
</feature>
<gene>
    <name evidence="2" type="primary">ORF216820</name>
</gene>
<feature type="compositionally biased region" description="Basic and acidic residues" evidence="1">
    <location>
        <begin position="72"/>
        <end position="84"/>
    </location>
</feature>
<accession>A0A0B7BXU8</accession>
<proteinExistence type="predicted"/>
<feature type="compositionally biased region" description="Basic and acidic residues" evidence="1">
    <location>
        <begin position="104"/>
        <end position="114"/>
    </location>
</feature>
<feature type="region of interest" description="Disordered" evidence="1">
    <location>
        <begin position="1"/>
        <end position="26"/>
    </location>
</feature>
<evidence type="ECO:0000256" key="1">
    <source>
        <dbReference type="SAM" id="MobiDB-lite"/>
    </source>
</evidence>
<feature type="compositionally biased region" description="Polar residues" evidence="1">
    <location>
        <begin position="85"/>
        <end position="101"/>
    </location>
</feature>